<dbReference type="SFLD" id="SFLDS00003">
    <property type="entry name" value="Haloacid_Dehalogenase"/>
    <property type="match status" value="1"/>
</dbReference>
<dbReference type="InterPro" id="IPR023198">
    <property type="entry name" value="PGP-like_dom2"/>
</dbReference>
<proteinExistence type="predicted"/>
<dbReference type="AlphaFoldDB" id="A0A1Y4QW79"/>
<dbReference type="InterPro" id="IPR006439">
    <property type="entry name" value="HAD-SF_hydro_IA"/>
</dbReference>
<dbReference type="InterPro" id="IPR023214">
    <property type="entry name" value="HAD_sf"/>
</dbReference>
<dbReference type="SFLD" id="SFLDG01129">
    <property type="entry name" value="C1.5:_HAD__Beta-PGM__Phosphata"/>
    <property type="match status" value="1"/>
</dbReference>
<dbReference type="Gene3D" id="1.10.150.240">
    <property type="entry name" value="Putative phosphatase, domain 2"/>
    <property type="match status" value="1"/>
</dbReference>
<sequence>MIDTIIYDMGNVLIEWNPEKFLHLIETDEARIAKLRTAIFTSGYWPRQDTGELDADKAYHMSLALLDDSYQESLRQIYYHWYEYADVFTKMQDYAQELKKQGYKLFVLSNTAASYYDLAKKGYLPIDEILDGKILSYEVEMVKPDVAIYQYLLDKYGLEAQNCVFLDDIKGNIEAAQSLGMQGIQVISENQALADLKVLLSKYGRLSEQ</sequence>
<name>A0A1Y4QW79_9ENTE</name>
<evidence type="ECO:0000313" key="2">
    <source>
        <dbReference type="Proteomes" id="UP000196074"/>
    </source>
</evidence>
<dbReference type="RefSeq" id="WP_047242545.1">
    <property type="nucleotide sequence ID" value="NZ_CP010060.1"/>
</dbReference>
<dbReference type="NCBIfam" id="TIGR01509">
    <property type="entry name" value="HAD-SF-IA-v3"/>
    <property type="match status" value="1"/>
</dbReference>
<organism evidence="1 2">
    <name type="scientific">Enterococcus cecorum</name>
    <dbReference type="NCBI Taxonomy" id="44008"/>
    <lineage>
        <taxon>Bacteria</taxon>
        <taxon>Bacillati</taxon>
        <taxon>Bacillota</taxon>
        <taxon>Bacilli</taxon>
        <taxon>Lactobacillales</taxon>
        <taxon>Enterococcaceae</taxon>
        <taxon>Enterococcus</taxon>
    </lineage>
</organism>
<evidence type="ECO:0000313" key="1">
    <source>
        <dbReference type="EMBL" id="OUQ09549.1"/>
    </source>
</evidence>
<dbReference type="SUPFAM" id="SSF56784">
    <property type="entry name" value="HAD-like"/>
    <property type="match status" value="1"/>
</dbReference>
<dbReference type="Gene3D" id="3.40.50.1000">
    <property type="entry name" value="HAD superfamily/HAD-like"/>
    <property type="match status" value="1"/>
</dbReference>
<dbReference type="InterPro" id="IPR036412">
    <property type="entry name" value="HAD-like_sf"/>
</dbReference>
<gene>
    <name evidence="1" type="ORF">B5E88_09755</name>
</gene>
<dbReference type="Pfam" id="PF00702">
    <property type="entry name" value="Hydrolase"/>
    <property type="match status" value="1"/>
</dbReference>
<dbReference type="PANTHER" id="PTHR43611">
    <property type="entry name" value="ALPHA-D-GLUCOSE 1-PHOSPHATE PHOSPHATASE"/>
    <property type="match status" value="1"/>
</dbReference>
<evidence type="ECO:0008006" key="3">
    <source>
        <dbReference type="Google" id="ProtNLM"/>
    </source>
</evidence>
<protein>
    <recommendedName>
        <fullName evidence="3">HAD family hydrolase</fullName>
    </recommendedName>
</protein>
<dbReference type="EMBL" id="NFLC01000021">
    <property type="protein sequence ID" value="OUQ09549.1"/>
    <property type="molecule type" value="Genomic_DNA"/>
</dbReference>
<dbReference type="Proteomes" id="UP000196074">
    <property type="component" value="Unassembled WGS sequence"/>
</dbReference>
<dbReference type="CDD" id="cd02603">
    <property type="entry name" value="HAD_sEH-N_like"/>
    <property type="match status" value="1"/>
</dbReference>
<dbReference type="PANTHER" id="PTHR43611:SF3">
    <property type="entry name" value="FLAVIN MONONUCLEOTIDE HYDROLASE 1, CHLOROPLATIC"/>
    <property type="match status" value="1"/>
</dbReference>
<comment type="caution">
    <text evidence="1">The sequence shown here is derived from an EMBL/GenBank/DDBJ whole genome shotgun (WGS) entry which is preliminary data.</text>
</comment>
<reference evidence="2" key="1">
    <citation type="submission" date="2017-04" db="EMBL/GenBank/DDBJ databases">
        <title>Function of individual gut microbiota members based on whole genome sequencing of pure cultures obtained from chicken caecum.</title>
        <authorList>
            <person name="Medvecky M."/>
            <person name="Cejkova D."/>
            <person name="Polansky O."/>
            <person name="Karasova D."/>
            <person name="Kubasova T."/>
            <person name="Cizek A."/>
            <person name="Rychlik I."/>
        </authorList>
    </citation>
    <scope>NUCLEOTIDE SEQUENCE [LARGE SCALE GENOMIC DNA]</scope>
    <source>
        <strain evidence="2">An144</strain>
    </source>
</reference>
<accession>A0A1Y4QW79</accession>